<reference evidence="3" key="1">
    <citation type="submission" date="2016-11" db="EMBL/GenBank/DDBJ databases">
        <authorList>
            <person name="Jaros S."/>
            <person name="Januszkiewicz K."/>
            <person name="Wedrychowicz H."/>
        </authorList>
    </citation>
    <scope>NUCLEOTIDE SEQUENCE [LARGE SCALE GENOMIC DNA]</scope>
    <source>
        <strain evidence="3">DSM 4029</strain>
    </source>
</reference>
<reference evidence="2" key="2">
    <citation type="submission" date="2016-11" db="EMBL/GenBank/DDBJ databases">
        <authorList>
            <person name="Varghese N."/>
            <person name="Submissions S."/>
        </authorList>
    </citation>
    <scope>NUCLEOTIDE SEQUENCE</scope>
    <source>
        <strain evidence="2">DSM 4029</strain>
    </source>
</reference>
<evidence type="ECO:0000313" key="1">
    <source>
        <dbReference type="EMBL" id="MZL69084.1"/>
    </source>
</evidence>
<protein>
    <submittedName>
        <fullName evidence="2">Uncharacterized protein</fullName>
    </submittedName>
</protein>
<comment type="caution">
    <text evidence="2">The sequence shown here is derived from an EMBL/GenBank/DDBJ whole genome shotgun (WGS) entry which is preliminary data.</text>
</comment>
<organism evidence="2 3">
    <name type="scientific">Bittarella massiliensis</name>
    <name type="common">ex Durand et al. 2017</name>
    <dbReference type="NCBI Taxonomy" id="1720313"/>
    <lineage>
        <taxon>Bacteria</taxon>
        <taxon>Bacillati</taxon>
        <taxon>Bacillota</taxon>
        <taxon>Clostridia</taxon>
        <taxon>Eubacteriales</taxon>
        <taxon>Oscillospiraceae</taxon>
        <taxon>Bittarella (ex Durand et al. 2017)</taxon>
    </lineage>
</organism>
<gene>
    <name evidence="1" type="ORF">GT747_04785</name>
    <name evidence="2" type="ORF">SAMN05444424_1530</name>
</gene>
<dbReference type="RefSeq" id="WP_021657991.1">
    <property type="nucleotide sequence ID" value="NZ_FQVY01000002.1"/>
</dbReference>
<evidence type="ECO:0000313" key="4">
    <source>
        <dbReference type="Proteomes" id="UP000474718"/>
    </source>
</evidence>
<dbReference type="EMBL" id="FQVY01000002">
    <property type="protein sequence ID" value="SHG11671.1"/>
    <property type="molecule type" value="Genomic_DNA"/>
</dbReference>
<dbReference type="AlphaFoldDB" id="A0AAQ1RW10"/>
<reference evidence="1 4" key="3">
    <citation type="journal article" date="2019" name="Nat. Med.">
        <title>A library of human gut bacterial isolates paired with longitudinal multiomics data enables mechanistic microbiome research.</title>
        <authorList>
            <person name="Poyet M."/>
            <person name="Groussin M."/>
            <person name="Gibbons S.M."/>
            <person name="Avila-Pacheco J."/>
            <person name="Jiang X."/>
            <person name="Kearney S.M."/>
            <person name="Perrotta A.R."/>
            <person name="Berdy B."/>
            <person name="Zhao S."/>
            <person name="Lieberman T.D."/>
            <person name="Swanson P.K."/>
            <person name="Smith M."/>
            <person name="Roesemann S."/>
            <person name="Alexander J.E."/>
            <person name="Rich S.A."/>
            <person name="Livny J."/>
            <person name="Vlamakis H."/>
            <person name="Clish C."/>
            <person name="Bullock K."/>
            <person name="Deik A."/>
            <person name="Scott J."/>
            <person name="Pierce K.A."/>
            <person name="Xavier R.J."/>
            <person name="Alm E.J."/>
        </authorList>
    </citation>
    <scope>NUCLEOTIDE SEQUENCE [LARGE SCALE GENOMIC DNA]</scope>
    <source>
        <strain evidence="1 4">BIOML-A2</strain>
    </source>
</reference>
<keyword evidence="4" id="KW-1185">Reference proteome</keyword>
<sequence length="119" mass="13745">MQSHLKKIGARIYLYEKDALVQKVAYVYEDGTESEPLPRFIHFGMFTDSVLFGEECQIRFFVYPFSLRLYDTDVNSLEFFNGSDRTVIISCFGREIILSPGESGKLVNNGKKFRHSSEK</sequence>
<evidence type="ECO:0000313" key="3">
    <source>
        <dbReference type="Proteomes" id="UP000184089"/>
    </source>
</evidence>
<accession>A0AAQ1RW10</accession>
<name>A0AAQ1RW10_9FIRM</name>
<dbReference type="Proteomes" id="UP000474718">
    <property type="component" value="Unassembled WGS sequence"/>
</dbReference>
<proteinExistence type="predicted"/>
<dbReference type="EMBL" id="WWVX01000002">
    <property type="protein sequence ID" value="MZL69084.1"/>
    <property type="molecule type" value="Genomic_DNA"/>
</dbReference>
<dbReference type="Proteomes" id="UP000184089">
    <property type="component" value="Unassembled WGS sequence"/>
</dbReference>
<evidence type="ECO:0000313" key="2">
    <source>
        <dbReference type="EMBL" id="SHG11671.1"/>
    </source>
</evidence>